<protein>
    <submittedName>
        <fullName evidence="6">Clan MC, family M14, Zinc carboxypeptidase-like metallopeptidase</fullName>
    </submittedName>
</protein>
<dbReference type="GO" id="GO:0015631">
    <property type="term" value="F:tubulin binding"/>
    <property type="evidence" value="ECO:0000318"/>
    <property type="project" value="GO_Central"/>
</dbReference>
<evidence type="ECO:0000256" key="3">
    <source>
        <dbReference type="PROSITE-ProRule" id="PRU01379"/>
    </source>
</evidence>
<dbReference type="GO" id="GO:0004181">
    <property type="term" value="F:metallocarboxypeptidase activity"/>
    <property type="evidence" value="ECO:0000318"/>
    <property type="project" value="GO_Central"/>
</dbReference>
<dbReference type="OMA" id="WFAYFEP"/>
<sequence>MSSKSDKKIGIKKIKNQKPTIPRLTPSIRMEQPHLLVSPLNYPTFYFSKKRVSPLKPFKSLDKRRQIYPNNVAPSEGDIKFGGKFESGNLDRVYRRGNNSYEIHIAPDPKRTAQWFYFSAENIKPGTYTFVIIGFHRDTGIHHHGVTPVALSENDKRIGIGWKRIGEQLNYWLSSSGKPREYTMSFQFTVHKLDSMHFAYTYPYNYSDLQSFLRTLPSYVHITRNIFSPGKLNIPMIFWDADNQISSQLPEDPNQIPGGRKPLAIIVARHHPGETCSSYAMEGFLQKFFNKSDKEANEMRNEYSFLIIPMVNVDGVVCGFYRPGLNGIDYNRVWKTKSKTELGSSILDIIDSLTKTRKLVFFLDFHGHAGLWNAFTYTLTNDKVPLSELSPVFPETMSKVCQYFTATHSYILSPHAYDRTMRVALHHRYKVPFAYTLEMSIGGSTLTKEPNMFTPNEYRIVGSSTLTAMYEMLLLNENIKGKLDFKATEIDENVEIKHEKKKHHHHGKKHHSTNNSDYEYNDIDE</sequence>
<dbReference type="Pfam" id="PF00246">
    <property type="entry name" value="Peptidase_M14"/>
    <property type="match status" value="1"/>
</dbReference>
<dbReference type="GO" id="GO:0006508">
    <property type="term" value="P:proteolysis"/>
    <property type="evidence" value="ECO:0007669"/>
    <property type="project" value="InterPro"/>
</dbReference>
<dbReference type="SMR" id="A2F1U3"/>
<dbReference type="InterPro" id="IPR040626">
    <property type="entry name" value="Pepdidase_M14_N"/>
</dbReference>
<dbReference type="KEGG" id="tva:4758968"/>
<keyword evidence="6" id="KW-0378">Hydrolase</keyword>
<evidence type="ECO:0000259" key="5">
    <source>
        <dbReference type="PROSITE" id="PS52035"/>
    </source>
</evidence>
<dbReference type="SUPFAM" id="SSF53187">
    <property type="entry name" value="Zn-dependent exopeptidases"/>
    <property type="match status" value="1"/>
</dbReference>
<reference evidence="6" key="2">
    <citation type="journal article" date="2007" name="Science">
        <title>Draft genome sequence of the sexually transmitted pathogen Trichomonas vaginalis.</title>
        <authorList>
            <person name="Carlton J.M."/>
            <person name="Hirt R.P."/>
            <person name="Silva J.C."/>
            <person name="Delcher A.L."/>
            <person name="Schatz M."/>
            <person name="Zhao Q."/>
            <person name="Wortman J.R."/>
            <person name="Bidwell S.L."/>
            <person name="Alsmark U.C.M."/>
            <person name="Besteiro S."/>
            <person name="Sicheritz-Ponten T."/>
            <person name="Noel C.J."/>
            <person name="Dacks J.B."/>
            <person name="Foster P.G."/>
            <person name="Simillion C."/>
            <person name="Van de Peer Y."/>
            <person name="Miranda-Saavedra D."/>
            <person name="Barton G.J."/>
            <person name="Westrop G.D."/>
            <person name="Mueller S."/>
            <person name="Dessi D."/>
            <person name="Fiori P.L."/>
            <person name="Ren Q."/>
            <person name="Paulsen I."/>
            <person name="Zhang H."/>
            <person name="Bastida-Corcuera F.D."/>
            <person name="Simoes-Barbosa A."/>
            <person name="Brown M.T."/>
            <person name="Hayes R.D."/>
            <person name="Mukherjee M."/>
            <person name="Okumura C.Y."/>
            <person name="Schneider R."/>
            <person name="Smith A.J."/>
            <person name="Vanacova S."/>
            <person name="Villalvazo M."/>
            <person name="Haas B.J."/>
            <person name="Pertea M."/>
            <person name="Feldblyum T.V."/>
            <person name="Utterback T.R."/>
            <person name="Shu C.L."/>
            <person name="Osoegawa K."/>
            <person name="de Jong P.J."/>
            <person name="Hrdy I."/>
            <person name="Horvathova L."/>
            <person name="Zubacova Z."/>
            <person name="Dolezal P."/>
            <person name="Malik S.B."/>
            <person name="Logsdon J.M. Jr."/>
            <person name="Henze K."/>
            <person name="Gupta A."/>
            <person name="Wang C.C."/>
            <person name="Dunne R.L."/>
            <person name="Upcroft J.A."/>
            <person name="Upcroft P."/>
            <person name="White O."/>
            <person name="Salzberg S.L."/>
            <person name="Tang P."/>
            <person name="Chiu C.-H."/>
            <person name="Lee Y.-S."/>
            <person name="Embley T.M."/>
            <person name="Coombs G.H."/>
            <person name="Mottram J.C."/>
            <person name="Tachezy J."/>
            <person name="Fraser-Liggett C.M."/>
            <person name="Johnson P.J."/>
        </authorList>
    </citation>
    <scope>NUCLEOTIDE SEQUENCE [LARGE SCALE GENOMIC DNA]</scope>
    <source>
        <strain evidence="6">G3</strain>
    </source>
</reference>
<evidence type="ECO:0000256" key="4">
    <source>
        <dbReference type="SAM" id="MobiDB-lite"/>
    </source>
</evidence>
<dbReference type="Pfam" id="PF18027">
    <property type="entry name" value="Pepdidase_M14_N"/>
    <property type="match status" value="1"/>
</dbReference>
<accession>A2F1U3</accession>
<gene>
    <name evidence="6" type="ORF">TVAG_040480</name>
</gene>
<dbReference type="PANTHER" id="PTHR12756:SF45">
    <property type="entry name" value="CYTOSOLIC CARBOXYPEPTIDASE NNA1"/>
    <property type="match status" value="1"/>
</dbReference>
<dbReference type="GO" id="GO:0005737">
    <property type="term" value="C:cytoplasm"/>
    <property type="evidence" value="ECO:0000318"/>
    <property type="project" value="GO_Central"/>
</dbReference>
<dbReference type="GO" id="GO:0015630">
    <property type="term" value="C:microtubule cytoskeleton"/>
    <property type="evidence" value="ECO:0000318"/>
    <property type="project" value="GO_Central"/>
</dbReference>
<organism evidence="6 7">
    <name type="scientific">Trichomonas vaginalis (strain ATCC PRA-98 / G3)</name>
    <dbReference type="NCBI Taxonomy" id="412133"/>
    <lineage>
        <taxon>Eukaryota</taxon>
        <taxon>Metamonada</taxon>
        <taxon>Parabasalia</taxon>
        <taxon>Trichomonadida</taxon>
        <taxon>Trichomonadidae</taxon>
        <taxon>Trichomonas</taxon>
    </lineage>
</organism>
<evidence type="ECO:0000256" key="1">
    <source>
        <dbReference type="ARBA" id="ARBA00001947"/>
    </source>
</evidence>
<proteinExistence type="inferred from homology"/>
<dbReference type="VEuPathDB" id="TrichDB:TVAGG3_0037980"/>
<reference evidence="6" key="1">
    <citation type="submission" date="2006-10" db="EMBL/GenBank/DDBJ databases">
        <authorList>
            <person name="Amadeo P."/>
            <person name="Zhao Q."/>
            <person name="Wortman J."/>
            <person name="Fraser-Liggett C."/>
            <person name="Carlton J."/>
        </authorList>
    </citation>
    <scope>NUCLEOTIDE SEQUENCE</scope>
    <source>
        <strain evidence="6">G3</strain>
    </source>
</reference>
<dbReference type="STRING" id="5722.A2F1U3"/>
<comment type="similarity">
    <text evidence="2 3">Belongs to the peptidase M14 family.</text>
</comment>
<evidence type="ECO:0000313" key="7">
    <source>
        <dbReference type="Proteomes" id="UP000001542"/>
    </source>
</evidence>
<dbReference type="GO" id="GO:0008270">
    <property type="term" value="F:zinc ion binding"/>
    <property type="evidence" value="ECO:0007669"/>
    <property type="project" value="InterPro"/>
</dbReference>
<feature type="active site" description="Proton donor/acceptor" evidence="3">
    <location>
        <position position="438"/>
    </location>
</feature>
<dbReference type="PROSITE" id="PS52035">
    <property type="entry name" value="PEPTIDASE_M14"/>
    <property type="match status" value="1"/>
</dbReference>
<dbReference type="EMBL" id="DS113577">
    <property type="protein sequence ID" value="EAY01143.1"/>
    <property type="molecule type" value="Genomic_DNA"/>
</dbReference>
<keyword evidence="6" id="KW-0645">Protease</keyword>
<dbReference type="VEuPathDB" id="TrichDB:TVAG_040480"/>
<dbReference type="PANTHER" id="PTHR12756">
    <property type="entry name" value="CYTOSOLIC CARBOXYPEPTIDASE"/>
    <property type="match status" value="1"/>
</dbReference>
<evidence type="ECO:0000256" key="2">
    <source>
        <dbReference type="ARBA" id="ARBA00005988"/>
    </source>
</evidence>
<evidence type="ECO:0000313" key="6">
    <source>
        <dbReference type="EMBL" id="EAY01143.1"/>
    </source>
</evidence>
<dbReference type="Gene3D" id="3.40.630.10">
    <property type="entry name" value="Zn peptidases"/>
    <property type="match status" value="1"/>
</dbReference>
<dbReference type="InterPro" id="IPR000834">
    <property type="entry name" value="Peptidase_M14"/>
</dbReference>
<dbReference type="RefSeq" id="XP_001313995.1">
    <property type="nucleotide sequence ID" value="XM_001313990.1"/>
</dbReference>
<keyword evidence="7" id="KW-1185">Reference proteome</keyword>
<comment type="cofactor">
    <cofactor evidence="1">
        <name>Zn(2+)</name>
        <dbReference type="ChEBI" id="CHEBI:29105"/>
    </cofactor>
</comment>
<dbReference type="AlphaFoldDB" id="A2F1U3"/>
<name>A2F1U3_TRIV3</name>
<dbReference type="OrthoDB" id="10253041at2759"/>
<feature type="region of interest" description="Disordered" evidence="4">
    <location>
        <begin position="498"/>
        <end position="525"/>
    </location>
</feature>
<dbReference type="InterPro" id="IPR050821">
    <property type="entry name" value="Cytosolic_carboxypeptidase"/>
</dbReference>
<dbReference type="Proteomes" id="UP000001542">
    <property type="component" value="Unassembled WGS sequence"/>
</dbReference>
<dbReference type="InParanoid" id="A2F1U3"/>
<feature type="domain" description="Peptidase M14" evidence="5">
    <location>
        <begin position="202"/>
        <end position="478"/>
    </location>
</feature>
<keyword evidence="6" id="KW-0121">Carboxypeptidase</keyword>
<dbReference type="eggNOG" id="KOG3641">
    <property type="taxonomic scope" value="Eukaryota"/>
</dbReference>
<feature type="compositionally biased region" description="Basic residues" evidence="4">
    <location>
        <begin position="499"/>
        <end position="512"/>
    </location>
</feature>
<dbReference type="Gene3D" id="2.60.40.3120">
    <property type="match status" value="1"/>
</dbReference>